<dbReference type="PRINTS" id="PR01590">
    <property type="entry name" value="HTHFIS"/>
</dbReference>
<keyword evidence="2" id="KW-0067">ATP-binding</keyword>
<keyword evidence="3" id="KW-0805">Transcription regulation</keyword>
<dbReference type="InterPro" id="IPR025662">
    <property type="entry name" value="Sigma_54_int_dom_ATP-bd_1"/>
</dbReference>
<dbReference type="AlphaFoldDB" id="A0A2U1K2Q9"/>
<dbReference type="GO" id="GO:0005524">
    <property type="term" value="F:ATP binding"/>
    <property type="evidence" value="ECO:0007669"/>
    <property type="project" value="UniProtKB-KW"/>
</dbReference>
<evidence type="ECO:0000256" key="4">
    <source>
        <dbReference type="ARBA" id="ARBA00023163"/>
    </source>
</evidence>
<dbReference type="Pfam" id="PF00158">
    <property type="entry name" value="Sigma54_activat"/>
    <property type="match status" value="1"/>
</dbReference>
<dbReference type="Gene3D" id="1.10.10.60">
    <property type="entry name" value="Homeodomain-like"/>
    <property type="match status" value="1"/>
</dbReference>
<feature type="domain" description="Sigma-54 factor interaction" evidence="5">
    <location>
        <begin position="134"/>
        <end position="364"/>
    </location>
</feature>
<dbReference type="OrthoDB" id="9771372at2"/>
<dbReference type="PROSITE" id="PS00675">
    <property type="entry name" value="SIGMA54_INTERACT_1"/>
    <property type="match status" value="1"/>
</dbReference>
<dbReference type="GO" id="GO:0006355">
    <property type="term" value="P:regulation of DNA-templated transcription"/>
    <property type="evidence" value="ECO:0007669"/>
    <property type="project" value="InterPro"/>
</dbReference>
<dbReference type="PROSITE" id="PS00676">
    <property type="entry name" value="SIGMA54_INTERACT_2"/>
    <property type="match status" value="1"/>
</dbReference>
<dbReference type="Proteomes" id="UP000245998">
    <property type="component" value="Unassembled WGS sequence"/>
</dbReference>
<evidence type="ECO:0000313" key="6">
    <source>
        <dbReference type="EMBL" id="PWA11807.1"/>
    </source>
</evidence>
<dbReference type="InterPro" id="IPR058031">
    <property type="entry name" value="AAA_lid_NorR"/>
</dbReference>
<dbReference type="PROSITE" id="PS50045">
    <property type="entry name" value="SIGMA54_INTERACT_4"/>
    <property type="match status" value="1"/>
</dbReference>
<dbReference type="CDD" id="cd00009">
    <property type="entry name" value="AAA"/>
    <property type="match status" value="1"/>
</dbReference>
<evidence type="ECO:0000259" key="5">
    <source>
        <dbReference type="PROSITE" id="PS50045"/>
    </source>
</evidence>
<dbReference type="InterPro" id="IPR003593">
    <property type="entry name" value="AAA+_ATPase"/>
</dbReference>
<dbReference type="SUPFAM" id="SSF52540">
    <property type="entry name" value="P-loop containing nucleoside triphosphate hydrolases"/>
    <property type="match status" value="1"/>
</dbReference>
<keyword evidence="4" id="KW-0804">Transcription</keyword>
<dbReference type="PANTHER" id="PTHR32071">
    <property type="entry name" value="TRANSCRIPTIONAL REGULATORY PROTEIN"/>
    <property type="match status" value="1"/>
</dbReference>
<keyword evidence="1" id="KW-0547">Nucleotide-binding</keyword>
<evidence type="ECO:0000256" key="3">
    <source>
        <dbReference type="ARBA" id="ARBA00023015"/>
    </source>
</evidence>
<evidence type="ECO:0000313" key="7">
    <source>
        <dbReference type="Proteomes" id="UP000245998"/>
    </source>
</evidence>
<dbReference type="Pfam" id="PF02954">
    <property type="entry name" value="HTH_8"/>
    <property type="match status" value="1"/>
</dbReference>
<gene>
    <name evidence="6" type="ORF">DCC39_09205</name>
</gene>
<evidence type="ECO:0000256" key="1">
    <source>
        <dbReference type="ARBA" id="ARBA00022741"/>
    </source>
</evidence>
<name>A0A2U1K2Q9_9BACI</name>
<accession>A0A2U1K2Q9</accession>
<dbReference type="Pfam" id="PF25601">
    <property type="entry name" value="AAA_lid_14"/>
    <property type="match status" value="1"/>
</dbReference>
<dbReference type="InterPro" id="IPR002197">
    <property type="entry name" value="HTH_Fis"/>
</dbReference>
<dbReference type="EMBL" id="QCZG01000016">
    <property type="protein sequence ID" value="PWA11807.1"/>
    <property type="molecule type" value="Genomic_DNA"/>
</dbReference>
<dbReference type="InterPro" id="IPR027417">
    <property type="entry name" value="P-loop_NTPase"/>
</dbReference>
<comment type="caution">
    <text evidence="6">The sequence shown here is derived from an EMBL/GenBank/DDBJ whole genome shotgun (WGS) entry which is preliminary data.</text>
</comment>
<keyword evidence="7" id="KW-1185">Reference proteome</keyword>
<dbReference type="InterPro" id="IPR025943">
    <property type="entry name" value="Sigma_54_int_dom_ATP-bd_2"/>
</dbReference>
<dbReference type="FunFam" id="3.40.50.300:FF:000006">
    <property type="entry name" value="DNA-binding transcriptional regulator NtrC"/>
    <property type="match status" value="1"/>
</dbReference>
<dbReference type="GO" id="GO:0043565">
    <property type="term" value="F:sequence-specific DNA binding"/>
    <property type="evidence" value="ECO:0007669"/>
    <property type="project" value="InterPro"/>
</dbReference>
<protein>
    <submittedName>
        <fullName evidence="6">Sigma-54-dependent Fis family transcriptional regulator</fullName>
    </submittedName>
</protein>
<reference evidence="6 7" key="1">
    <citation type="submission" date="2018-04" db="EMBL/GenBank/DDBJ databases">
        <title>Camelliibacillus theae gen. nov., sp. nov., isolated from Pu'er tea.</title>
        <authorList>
            <person name="Niu L."/>
        </authorList>
    </citation>
    <scope>NUCLEOTIDE SEQUENCE [LARGE SCALE GENOMIC DNA]</scope>
    <source>
        <strain evidence="6 7">T8</strain>
    </source>
</reference>
<dbReference type="SUPFAM" id="SSF46689">
    <property type="entry name" value="Homeodomain-like"/>
    <property type="match status" value="1"/>
</dbReference>
<dbReference type="Gene3D" id="1.10.8.60">
    <property type="match status" value="1"/>
</dbReference>
<dbReference type="InterPro" id="IPR009057">
    <property type="entry name" value="Homeodomain-like_sf"/>
</dbReference>
<dbReference type="SMART" id="SM00382">
    <property type="entry name" value="AAA"/>
    <property type="match status" value="1"/>
</dbReference>
<sequence length="444" mass="50791">MLDESKKTFWDWGFFEIDTNGRLIHVSQQLCEHFNLESSQLTHFNQMLKETSLQKIGIAANSEAIVFGVLNNIPCLLKVFLCSQKGFICQVILKYEESYRQELLSLLNNNEQQKRRKVKRKQRPLSHSYTFEQINGTSSAIEQIKELAARVSRGSSTVLLTGESGTGKELFAQAIHDLSPRREGPFIPINCASIPESLFESELFGYEAGAFSGAGKDGKPGKIELAQNGTLFLDEISELPFITQGKFLRVLQEREIERLGGTGRKRVDIRIIAATNRDLMTLVQEGKFRQDLFYRLLVFELKIPPLRDRKEDILLLADQFIDDFNDEFGLNVKEIDPLLKDWMLNYDWPGNVRELKSFIERGMNIVEGGTLTLDDFFLPYANFPIYQKPQMKELLSLEEEVTNAEISAIERALEETNGDKTLAAEKLNIHLASLYRKMSKYNLK</sequence>
<evidence type="ECO:0000256" key="2">
    <source>
        <dbReference type="ARBA" id="ARBA00022840"/>
    </source>
</evidence>
<proteinExistence type="predicted"/>
<dbReference type="InterPro" id="IPR002078">
    <property type="entry name" value="Sigma_54_int"/>
</dbReference>
<dbReference type="PANTHER" id="PTHR32071:SF57">
    <property type="entry name" value="C4-DICARBOXYLATE TRANSPORT TRANSCRIPTIONAL REGULATORY PROTEIN DCTD"/>
    <property type="match status" value="1"/>
</dbReference>
<dbReference type="Gene3D" id="3.40.50.300">
    <property type="entry name" value="P-loop containing nucleotide triphosphate hydrolases"/>
    <property type="match status" value="1"/>
</dbReference>
<organism evidence="6 7">
    <name type="scientific">Pueribacillus theae</name>
    <dbReference type="NCBI Taxonomy" id="2171751"/>
    <lineage>
        <taxon>Bacteria</taxon>
        <taxon>Bacillati</taxon>
        <taxon>Bacillota</taxon>
        <taxon>Bacilli</taxon>
        <taxon>Bacillales</taxon>
        <taxon>Bacillaceae</taxon>
        <taxon>Pueribacillus</taxon>
    </lineage>
</organism>